<dbReference type="EMBL" id="JABFAD010000007">
    <property type="protein sequence ID" value="MBA0802164.1"/>
    <property type="molecule type" value="Genomic_DNA"/>
</dbReference>
<keyword evidence="3" id="KW-1185">Reference proteome</keyword>
<gene>
    <name evidence="2" type="ORF">Gohar_012488</name>
</gene>
<evidence type="ECO:0000313" key="3">
    <source>
        <dbReference type="Proteomes" id="UP000593560"/>
    </source>
</evidence>
<sequence>MVICGTLSNRFVFLCCYLLTVLGVWSRGCKFNMPGMGEEMALKEIIIVRAGKNALAYTEEDKELKMFCRDEVDDDRDVIICKWWYWYASLVTPHPVSVFVVNFD</sequence>
<organism evidence="2 3">
    <name type="scientific">Gossypium harknessii</name>
    <dbReference type="NCBI Taxonomy" id="34285"/>
    <lineage>
        <taxon>Eukaryota</taxon>
        <taxon>Viridiplantae</taxon>
        <taxon>Streptophyta</taxon>
        <taxon>Embryophyta</taxon>
        <taxon>Tracheophyta</taxon>
        <taxon>Spermatophyta</taxon>
        <taxon>Magnoliopsida</taxon>
        <taxon>eudicotyledons</taxon>
        <taxon>Gunneridae</taxon>
        <taxon>Pentapetalae</taxon>
        <taxon>rosids</taxon>
        <taxon>malvids</taxon>
        <taxon>Malvales</taxon>
        <taxon>Malvaceae</taxon>
        <taxon>Malvoideae</taxon>
        <taxon>Gossypium</taxon>
    </lineage>
</organism>
<accession>A0A7J9GYL2</accession>
<evidence type="ECO:0000256" key="1">
    <source>
        <dbReference type="SAM" id="SignalP"/>
    </source>
</evidence>
<proteinExistence type="predicted"/>
<feature type="signal peptide" evidence="1">
    <location>
        <begin position="1"/>
        <end position="26"/>
    </location>
</feature>
<feature type="chain" id="PRO_5029566872" evidence="1">
    <location>
        <begin position="27"/>
        <end position="104"/>
    </location>
</feature>
<dbReference type="OrthoDB" id="931162at2759"/>
<dbReference type="AlphaFoldDB" id="A0A7J9GYL2"/>
<dbReference type="Proteomes" id="UP000593560">
    <property type="component" value="Unassembled WGS sequence"/>
</dbReference>
<comment type="caution">
    <text evidence="2">The sequence shown here is derived from an EMBL/GenBank/DDBJ whole genome shotgun (WGS) entry which is preliminary data.</text>
</comment>
<name>A0A7J9GYL2_9ROSI</name>
<evidence type="ECO:0000313" key="2">
    <source>
        <dbReference type="EMBL" id="MBA0802164.1"/>
    </source>
</evidence>
<reference evidence="2 3" key="1">
    <citation type="journal article" date="2019" name="Genome Biol. Evol.">
        <title>Insights into the evolution of the New World diploid cottons (Gossypium, subgenus Houzingenia) based on genome sequencing.</title>
        <authorList>
            <person name="Grover C.E."/>
            <person name="Arick M.A. 2nd"/>
            <person name="Thrash A."/>
            <person name="Conover J.L."/>
            <person name="Sanders W.S."/>
            <person name="Peterson D.G."/>
            <person name="Frelichowski J.E."/>
            <person name="Scheffler J.A."/>
            <person name="Scheffler B.E."/>
            <person name="Wendel J.F."/>
        </authorList>
    </citation>
    <scope>NUCLEOTIDE SEQUENCE [LARGE SCALE GENOMIC DNA]</scope>
    <source>
        <strain evidence="2">0</strain>
        <tissue evidence="2">Leaf</tissue>
    </source>
</reference>
<keyword evidence="1" id="KW-0732">Signal</keyword>
<protein>
    <submittedName>
        <fullName evidence="2">Uncharacterized protein</fullName>
    </submittedName>
</protein>